<dbReference type="RefSeq" id="WP_154570763.1">
    <property type="nucleotide sequence ID" value="NZ_VWSJ01000015.1"/>
</dbReference>
<dbReference type="EMBL" id="VWSJ01000015">
    <property type="protein sequence ID" value="MSN96493.1"/>
    <property type="molecule type" value="Genomic_DNA"/>
</dbReference>
<evidence type="ECO:0000256" key="1">
    <source>
        <dbReference type="SAM" id="Phobius"/>
    </source>
</evidence>
<keyword evidence="2" id="KW-0132">Cell division</keyword>
<dbReference type="GO" id="GO:0051301">
    <property type="term" value="P:cell division"/>
    <property type="evidence" value="ECO:0007669"/>
    <property type="project" value="UniProtKB-KW"/>
</dbReference>
<keyword evidence="3" id="KW-1185">Reference proteome</keyword>
<accession>A0A6L5WKX9</accession>
<evidence type="ECO:0000313" key="3">
    <source>
        <dbReference type="Proteomes" id="UP000476338"/>
    </source>
</evidence>
<dbReference type="PANTHER" id="PTHR47755:SF1">
    <property type="entry name" value="CELL DIVISION PROTEIN FTSX"/>
    <property type="match status" value="1"/>
</dbReference>
<proteinExistence type="predicted"/>
<keyword evidence="1" id="KW-1133">Transmembrane helix</keyword>
<keyword evidence="1" id="KW-0472">Membrane</keyword>
<keyword evidence="1" id="KW-0812">Transmembrane</keyword>
<feature type="transmembrane region" description="Helical" evidence="1">
    <location>
        <begin position="148"/>
        <end position="166"/>
    </location>
</feature>
<dbReference type="AlphaFoldDB" id="A0A6L5WKX9"/>
<feature type="transmembrane region" description="Helical" evidence="1">
    <location>
        <begin position="195"/>
        <end position="217"/>
    </location>
</feature>
<keyword evidence="2" id="KW-0131">Cell cycle</keyword>
<dbReference type="GO" id="GO:0032153">
    <property type="term" value="C:cell division site"/>
    <property type="evidence" value="ECO:0007669"/>
    <property type="project" value="TreeGrafter"/>
</dbReference>
<protein>
    <submittedName>
        <fullName evidence="2">Cell division protein FtsX</fullName>
    </submittedName>
</protein>
<feature type="transmembrane region" description="Helical" evidence="1">
    <location>
        <begin position="7"/>
        <end position="27"/>
    </location>
</feature>
<feature type="transmembrane region" description="Helical" evidence="1">
    <location>
        <begin position="245"/>
        <end position="266"/>
    </location>
</feature>
<gene>
    <name evidence="2" type="ORF">F1B92_04810</name>
</gene>
<dbReference type="Proteomes" id="UP000476338">
    <property type="component" value="Unassembled WGS sequence"/>
</dbReference>
<evidence type="ECO:0000313" key="2">
    <source>
        <dbReference type="EMBL" id="MSN96493.1"/>
    </source>
</evidence>
<dbReference type="InterPro" id="IPR004513">
    <property type="entry name" value="FtsX"/>
</dbReference>
<dbReference type="PANTHER" id="PTHR47755">
    <property type="entry name" value="CELL DIVISION PROTEIN FTSX"/>
    <property type="match status" value="1"/>
</dbReference>
<sequence length="271" mass="31700">MSVFKTYAILILSLMAFLFSFQFILLFKNIINDYENFLKDDYNIILISKNELNLEQISTKIKNIESLKPVRTDYVIQKLGNKISQKSIEILKQKLPYFYTLKLNFFPNQKELANVSKNLQTINDIVKIEIFQKTHDNTYKILLMLKNIIHVFALIMAILGLCLMLNQMKIWVYEHKERVEIMALFGAHFLLKSSILYKIAFLSSLFSTIFVSLFYYFLPKFEFYKNACYAMGIKLYSINLLNDGLILLAISLTISILMATFVMMGIKSECR</sequence>
<dbReference type="GO" id="GO:0016020">
    <property type="term" value="C:membrane"/>
    <property type="evidence" value="ECO:0007669"/>
    <property type="project" value="InterPro"/>
</dbReference>
<organism evidence="2 3">
    <name type="scientific">Campylobacter portucalensis</name>
    <dbReference type="NCBI Taxonomy" id="2608384"/>
    <lineage>
        <taxon>Bacteria</taxon>
        <taxon>Pseudomonadati</taxon>
        <taxon>Campylobacterota</taxon>
        <taxon>Epsilonproteobacteria</taxon>
        <taxon>Campylobacterales</taxon>
        <taxon>Campylobacteraceae</taxon>
        <taxon>Campylobacter</taxon>
    </lineage>
</organism>
<reference evidence="2 3" key="1">
    <citation type="submission" date="2019-09" db="EMBL/GenBank/DDBJ databases">
        <authorList>
            <person name="Silva M."/>
            <person name="Pereira G."/>
            <person name="Lopes-Da-Costa L."/>
            <person name="Silva E."/>
        </authorList>
    </citation>
    <scope>NUCLEOTIDE SEQUENCE [LARGE SCALE GENOMIC DNA]</scope>
    <source>
        <strain evidence="2 3">FMV-PI01</strain>
    </source>
</reference>
<reference evidence="2 3" key="2">
    <citation type="submission" date="2020-03" db="EMBL/GenBank/DDBJ databases">
        <title>Campylobacter portucalensis sp. nov., a new species of Campylobacter isolated from the reproductive tract of bulls.</title>
        <authorList>
            <person name="Silva M.F."/>
            <person name="Pereira G."/>
            <person name="Carneiro C."/>
            <person name="Hemphill A."/>
            <person name="Mateus L."/>
            <person name="Lopes-Da-Costa L."/>
            <person name="Silva E."/>
        </authorList>
    </citation>
    <scope>NUCLEOTIDE SEQUENCE [LARGE SCALE GENOMIC DNA]</scope>
    <source>
        <strain evidence="2 3">FMV-PI01</strain>
    </source>
</reference>
<comment type="caution">
    <text evidence="2">The sequence shown here is derived from an EMBL/GenBank/DDBJ whole genome shotgun (WGS) entry which is preliminary data.</text>
</comment>
<name>A0A6L5WKX9_9BACT</name>